<dbReference type="RefSeq" id="XP_053754498.1">
    <property type="nucleotide sequence ID" value="XM_053898523.1"/>
</dbReference>
<dbReference type="InterPro" id="IPR041066">
    <property type="entry name" value="C19orf38_Ig"/>
</dbReference>
<dbReference type="SUPFAM" id="SSF48726">
    <property type="entry name" value="Immunoglobulin"/>
    <property type="match status" value="1"/>
</dbReference>
<dbReference type="Gene3D" id="2.60.40.10">
    <property type="entry name" value="Immunoglobulins"/>
    <property type="match status" value="1"/>
</dbReference>
<feature type="transmembrane region" description="Helical" evidence="1">
    <location>
        <begin position="115"/>
        <end position="140"/>
    </location>
</feature>
<evidence type="ECO:0000313" key="4">
    <source>
        <dbReference type="RefSeq" id="XP_053754498.1"/>
    </source>
</evidence>
<dbReference type="PANTHER" id="PTHR36859:SF1">
    <property type="entry name" value="PROTEIN HIDE1"/>
    <property type="match status" value="1"/>
</dbReference>
<dbReference type="AlphaFoldDB" id="A0A9W2V7J7"/>
<keyword evidence="3" id="KW-1185">Reference proteome</keyword>
<sequence length="293" mass="31899">MPWTVLFFAAGSLAIPAPSILLVPPHPSSQEDPIHIACVAPGDFPGANFTLYRGRQVVQLLQAPADQLRVTFNLTGGGREAPGGTFHCQYEVLGEQPQLSDLSDTVSVSFPVPTWILALSLSLAGVLLLLAGLVTIAVVVRRVKVKKMQKKRERESCWAQINFATTDMTFDNSLFAISTAATSRPCGTKGRIPPGLEHWDKNGTRLLILQRFLISMGGDRRCHAGVRVRGKLTSHLGAPGSLRDRRQAGGSYGRLLQAPDTWLARSRITGVEPSEESRGAPRRTLTFCPKVRK</sequence>
<dbReference type="PANTHER" id="PTHR36859">
    <property type="entry name" value="PROTEIN HIDE1"/>
    <property type="match status" value="1"/>
</dbReference>
<name>A0A9W2V7J7_PANPR</name>
<dbReference type="GeneID" id="109254093"/>
<evidence type="ECO:0000256" key="1">
    <source>
        <dbReference type="SAM" id="Phobius"/>
    </source>
</evidence>
<proteinExistence type="predicted"/>
<reference evidence="4" key="1">
    <citation type="submission" date="2025-08" db="UniProtKB">
        <authorList>
            <consortium name="RefSeq"/>
        </authorList>
    </citation>
    <scope>IDENTIFICATION</scope>
    <source>
        <tissue evidence="4">Whole blood</tissue>
    </source>
</reference>
<feature type="domain" description="C19orf38 Ig" evidence="2">
    <location>
        <begin position="22"/>
        <end position="110"/>
    </location>
</feature>
<keyword evidence="1" id="KW-1133">Transmembrane helix</keyword>
<dbReference type="Proteomes" id="UP001165780">
    <property type="component" value="Unplaced"/>
</dbReference>
<dbReference type="Pfam" id="PF17737">
    <property type="entry name" value="Ig_C19orf38"/>
    <property type="match status" value="1"/>
</dbReference>
<evidence type="ECO:0000259" key="2">
    <source>
        <dbReference type="Pfam" id="PF17737"/>
    </source>
</evidence>
<evidence type="ECO:0000313" key="3">
    <source>
        <dbReference type="Proteomes" id="UP001165780"/>
    </source>
</evidence>
<accession>A0A9W2V7J7</accession>
<dbReference type="InterPro" id="IPR013783">
    <property type="entry name" value="Ig-like_fold"/>
</dbReference>
<organism evidence="3 4">
    <name type="scientific">Panthera pardus</name>
    <name type="common">Leopard</name>
    <name type="synonym">Felis pardus</name>
    <dbReference type="NCBI Taxonomy" id="9691"/>
    <lineage>
        <taxon>Eukaryota</taxon>
        <taxon>Metazoa</taxon>
        <taxon>Chordata</taxon>
        <taxon>Craniata</taxon>
        <taxon>Vertebrata</taxon>
        <taxon>Euteleostomi</taxon>
        <taxon>Mammalia</taxon>
        <taxon>Eutheria</taxon>
        <taxon>Laurasiatheria</taxon>
        <taxon>Carnivora</taxon>
        <taxon>Feliformia</taxon>
        <taxon>Felidae</taxon>
        <taxon>Pantherinae</taxon>
        <taxon>Panthera</taxon>
    </lineage>
</organism>
<keyword evidence="1" id="KW-0472">Membrane</keyword>
<dbReference type="CTD" id="113417243"/>
<dbReference type="InterPro" id="IPR040438">
    <property type="entry name" value="HIDE1"/>
</dbReference>
<gene>
    <name evidence="4" type="primary">CUNH19orf38</name>
</gene>
<keyword evidence="1" id="KW-0812">Transmembrane</keyword>
<dbReference type="InterPro" id="IPR036179">
    <property type="entry name" value="Ig-like_dom_sf"/>
</dbReference>
<protein>
    <submittedName>
        <fullName evidence="4">Protein HIDE1 isoform X1</fullName>
    </submittedName>
</protein>